<feature type="domain" description="Glycoside hydrolase family 20 catalytic" evidence="6">
    <location>
        <begin position="105"/>
        <end position="205"/>
    </location>
</feature>
<protein>
    <recommendedName>
        <fullName evidence="3">beta-N-acetylhexosaminidase</fullName>
        <ecNumber evidence="3">3.2.1.52</ecNumber>
    </recommendedName>
</protein>
<comment type="similarity">
    <text evidence="2">Belongs to the glycosyl hydrolase 20 family.</text>
</comment>
<dbReference type="SUPFAM" id="SSF55545">
    <property type="entry name" value="beta-N-acetylhexosaminidase-like domain"/>
    <property type="match status" value="1"/>
</dbReference>
<dbReference type="Pfam" id="PF02838">
    <property type="entry name" value="Glyco_hydro_20b"/>
    <property type="match status" value="1"/>
</dbReference>
<evidence type="ECO:0000259" key="7">
    <source>
        <dbReference type="Pfam" id="PF02838"/>
    </source>
</evidence>
<evidence type="ECO:0000259" key="6">
    <source>
        <dbReference type="Pfam" id="PF00728"/>
    </source>
</evidence>
<dbReference type="InterPro" id="IPR029018">
    <property type="entry name" value="Hex-like_dom2"/>
</dbReference>
<dbReference type="PRINTS" id="PR00738">
    <property type="entry name" value="GLHYDRLASE20"/>
</dbReference>
<comment type="caution">
    <text evidence="8">The sequence shown here is derived from an EMBL/GenBank/DDBJ whole genome shotgun (WGS) entry which is preliminary data.</text>
</comment>
<organism evidence="8 9">
    <name type="scientific">Pedobacter jeongneungensis</name>
    <dbReference type="NCBI Taxonomy" id="947309"/>
    <lineage>
        <taxon>Bacteria</taxon>
        <taxon>Pseudomonadati</taxon>
        <taxon>Bacteroidota</taxon>
        <taxon>Sphingobacteriia</taxon>
        <taxon>Sphingobacteriales</taxon>
        <taxon>Sphingobacteriaceae</taxon>
        <taxon>Pedobacter</taxon>
    </lineage>
</organism>
<evidence type="ECO:0000256" key="3">
    <source>
        <dbReference type="ARBA" id="ARBA00012663"/>
    </source>
</evidence>
<proteinExistence type="inferred from homology"/>
<evidence type="ECO:0000313" key="8">
    <source>
        <dbReference type="EMBL" id="GAA4197947.1"/>
    </source>
</evidence>
<dbReference type="Proteomes" id="UP001501772">
    <property type="component" value="Unassembled WGS sequence"/>
</dbReference>
<dbReference type="SUPFAM" id="SSF51445">
    <property type="entry name" value="(Trans)glycosidases"/>
    <property type="match status" value="1"/>
</dbReference>
<evidence type="ECO:0000256" key="5">
    <source>
        <dbReference type="ARBA" id="ARBA00023295"/>
    </source>
</evidence>
<dbReference type="Gene3D" id="3.30.379.10">
    <property type="entry name" value="Chitobiase/beta-hexosaminidase domain 2-like"/>
    <property type="match status" value="1"/>
</dbReference>
<keyword evidence="9" id="KW-1185">Reference proteome</keyword>
<evidence type="ECO:0000256" key="4">
    <source>
        <dbReference type="ARBA" id="ARBA00022801"/>
    </source>
</evidence>
<evidence type="ECO:0000256" key="2">
    <source>
        <dbReference type="ARBA" id="ARBA00006285"/>
    </source>
</evidence>
<comment type="catalytic activity">
    <reaction evidence="1">
        <text>Hydrolysis of terminal non-reducing N-acetyl-D-hexosamine residues in N-acetyl-beta-D-hexosaminides.</text>
        <dbReference type="EC" id="3.2.1.52"/>
    </reaction>
</comment>
<dbReference type="PANTHER" id="PTHR22600">
    <property type="entry name" value="BETA-HEXOSAMINIDASE"/>
    <property type="match status" value="1"/>
</dbReference>
<accession>A0ABP8B4J4</accession>
<keyword evidence="5" id="KW-0326">Glycosidase</keyword>
<evidence type="ECO:0000256" key="1">
    <source>
        <dbReference type="ARBA" id="ARBA00001231"/>
    </source>
</evidence>
<feature type="domain" description="Beta-hexosaminidase bacterial type N-terminal" evidence="7">
    <location>
        <begin position="3"/>
        <end position="102"/>
    </location>
</feature>
<dbReference type="EMBL" id="BAABBY010000001">
    <property type="protein sequence ID" value="GAA4197947.1"/>
    <property type="molecule type" value="Genomic_DNA"/>
</dbReference>
<evidence type="ECO:0000313" key="9">
    <source>
        <dbReference type="Proteomes" id="UP001501772"/>
    </source>
</evidence>
<gene>
    <name evidence="8" type="ORF">GCM10022289_05930</name>
</gene>
<name>A0ABP8B4J4_9SPHI</name>
<dbReference type="InterPro" id="IPR017853">
    <property type="entry name" value="GH"/>
</dbReference>
<dbReference type="EC" id="3.2.1.52" evidence="3"/>
<dbReference type="InterPro" id="IPR015883">
    <property type="entry name" value="Glyco_hydro_20_cat"/>
</dbReference>
<reference evidence="9" key="1">
    <citation type="journal article" date="2019" name="Int. J. Syst. Evol. Microbiol.">
        <title>The Global Catalogue of Microorganisms (GCM) 10K type strain sequencing project: providing services to taxonomists for standard genome sequencing and annotation.</title>
        <authorList>
            <consortium name="The Broad Institute Genomics Platform"/>
            <consortium name="The Broad Institute Genome Sequencing Center for Infectious Disease"/>
            <person name="Wu L."/>
            <person name="Ma J."/>
        </authorList>
    </citation>
    <scope>NUCLEOTIDE SEQUENCE [LARGE SCALE GENOMIC DNA]</scope>
    <source>
        <strain evidence="9">JCM 17626</strain>
    </source>
</reference>
<dbReference type="Gene3D" id="3.20.20.80">
    <property type="entry name" value="Glycosidases"/>
    <property type="match status" value="1"/>
</dbReference>
<sequence length="621" mass="70697">MNEIVIKSNSNATVLSALKRLFIANGVKLSNRISKNKVQVHVEIVKIPALKKEGYQLVVSKKGINIKALDSSGLYYGVQTLRQLMQNTSAGVAIPFCEISDWPAFAVRGFMHDNGRNFQSITLLKEQLELLSHYKYNTFQWHLTDNPAWRIESKIFPQLNEARFRQANRDPDSSYSFADIKELIRFAKEKHITIIPELDMPGHSAYFKRVFGFKMESEQGMHVLEKLIDEFCKEIPASDCPVLHIGSDEVHIPNPAAFIERMSNRVMANGRKVMVWNPGLPPVKGSIRQLWREEATGQVANTKRNPFIDSYGGYLNLFDAVTLIQRYFFQQVCNQARGDQYALGGILCCWPDTRVADKEKIFLHNPVWPGALAYSEAVWCGRPEANPDLLNVLPLKNTTANQYFAEFEKRLTVHQARFFEKLPFPYFNASQTEWQVSKIYWKGKPVTTDRLPQKIAGSVIRINQSLLADQAIDSLTQVDFSSNIFSEHDQNIQALIGFETPARSNRQSAGVPPNGKWDANGGEIFINNTELKGPVWENPGANQNLKPTWFTQANEIPYTDEEFFWSRKPATIQLKKGWNTVLIKVPKPITGQNWMFAFIPVKQKGGRWISDPTVVLQAEEK</sequence>
<keyword evidence="4" id="KW-0378">Hydrolase</keyword>
<dbReference type="Pfam" id="PF00728">
    <property type="entry name" value="Glyco_hydro_20"/>
    <property type="match status" value="1"/>
</dbReference>
<dbReference type="InterPro" id="IPR025705">
    <property type="entry name" value="Beta_hexosaminidase_sua/sub"/>
</dbReference>
<dbReference type="InterPro" id="IPR015882">
    <property type="entry name" value="HEX_bac_N"/>
</dbReference>
<dbReference type="PANTHER" id="PTHR22600:SF57">
    <property type="entry name" value="BETA-N-ACETYLHEXOSAMINIDASE"/>
    <property type="match status" value="1"/>
</dbReference>